<evidence type="ECO:0000313" key="2">
    <source>
        <dbReference type="Proteomes" id="UP000322139"/>
    </source>
</evidence>
<sequence length="158" mass="18751">MGQLEFHLATINRDETKRKVEGALEKYRVYLLSQELDQLPSVTQNFSLVPPSNTNKFNSSTENAAIHNVDYNRERTDYINRILDAVNRLGYKERAIIIRRYMTEDDIFDYQVYSELHMSERSYHRYKSKAFYKLAFALHIEVYEDKGDKEHELCTTNP</sequence>
<organism evidence="1 2">
    <name type="scientific">Bacillus infantis</name>
    <dbReference type="NCBI Taxonomy" id="324767"/>
    <lineage>
        <taxon>Bacteria</taxon>
        <taxon>Bacillati</taxon>
        <taxon>Bacillota</taxon>
        <taxon>Bacilli</taxon>
        <taxon>Bacillales</taxon>
        <taxon>Bacillaceae</taxon>
        <taxon>Bacillus</taxon>
    </lineage>
</organism>
<gene>
    <name evidence="1" type="ORF">FZD51_06005</name>
</gene>
<evidence type="ECO:0000313" key="1">
    <source>
        <dbReference type="EMBL" id="TYS50104.1"/>
    </source>
</evidence>
<accession>A0A5D4RJV7</accession>
<comment type="caution">
    <text evidence="1">The sequence shown here is derived from an EMBL/GenBank/DDBJ whole genome shotgun (WGS) entry which is preliminary data.</text>
</comment>
<dbReference type="NCBIfam" id="TIGR01637">
    <property type="entry name" value="phage_arpU"/>
    <property type="match status" value="1"/>
</dbReference>
<dbReference type="Proteomes" id="UP000322139">
    <property type="component" value="Unassembled WGS sequence"/>
</dbReference>
<dbReference type="AlphaFoldDB" id="A0A5D4RJV7"/>
<name>A0A5D4RJV7_9BACI</name>
<protein>
    <submittedName>
        <fullName evidence="1">ArpU family transcriptional regulator</fullName>
    </submittedName>
</protein>
<proteinExistence type="predicted"/>
<dbReference type="RefSeq" id="WP_148973933.1">
    <property type="nucleotide sequence ID" value="NZ_VTER01000003.1"/>
</dbReference>
<dbReference type="InterPro" id="IPR006524">
    <property type="entry name" value="ArpU-like"/>
</dbReference>
<dbReference type="EMBL" id="VTER01000003">
    <property type="protein sequence ID" value="TYS50104.1"/>
    <property type="molecule type" value="Genomic_DNA"/>
</dbReference>
<reference evidence="1 2" key="1">
    <citation type="submission" date="2019-08" db="EMBL/GenBank/DDBJ databases">
        <title>Bacillus genomes from the desert of Cuatro Cienegas, Coahuila.</title>
        <authorList>
            <person name="Olmedo-Alvarez G."/>
        </authorList>
    </citation>
    <scope>NUCLEOTIDE SEQUENCE [LARGE SCALE GENOMIC DNA]</scope>
    <source>
        <strain evidence="1 2">CH446_14T</strain>
    </source>
</reference>